<dbReference type="EMBL" id="BAAFJT010000020">
    <property type="protein sequence ID" value="GAB0198355.1"/>
    <property type="molecule type" value="Genomic_DNA"/>
</dbReference>
<dbReference type="Proteomes" id="UP001623348">
    <property type="component" value="Unassembled WGS sequence"/>
</dbReference>
<evidence type="ECO:0000313" key="9">
    <source>
        <dbReference type="Proteomes" id="UP001623348"/>
    </source>
</evidence>
<dbReference type="PRINTS" id="PR00320">
    <property type="entry name" value="GPROTEINBRPT"/>
</dbReference>
<dbReference type="AlphaFoldDB" id="A0ABC9XL10"/>
<feature type="region of interest" description="Disordered" evidence="6">
    <location>
        <begin position="1"/>
        <end position="48"/>
    </location>
</feature>
<dbReference type="Pfam" id="PF00400">
    <property type="entry name" value="WD40"/>
    <property type="match status" value="5"/>
</dbReference>
<dbReference type="PANTHER" id="PTHR19846">
    <property type="entry name" value="WD40 REPEAT PROTEIN"/>
    <property type="match status" value="1"/>
</dbReference>
<feature type="repeat" description="WD" evidence="5">
    <location>
        <begin position="214"/>
        <end position="256"/>
    </location>
</feature>
<dbReference type="InterPro" id="IPR019775">
    <property type="entry name" value="WD40_repeat_CS"/>
</dbReference>
<dbReference type="InterPro" id="IPR001680">
    <property type="entry name" value="WD40_rpt"/>
</dbReference>
<dbReference type="SMART" id="SM00320">
    <property type="entry name" value="WD40"/>
    <property type="match status" value="5"/>
</dbReference>
<evidence type="ECO:0000256" key="6">
    <source>
        <dbReference type="SAM" id="MobiDB-lite"/>
    </source>
</evidence>
<dbReference type="CDD" id="cd00200">
    <property type="entry name" value="WD40"/>
    <property type="match status" value="1"/>
</dbReference>
<keyword evidence="3" id="KW-0747">Spliceosome</keyword>
<keyword evidence="3" id="KW-0508">mRNA splicing</keyword>
<accession>A0ABC9XL10</accession>
<dbReference type="PROSITE" id="PS50082">
    <property type="entry name" value="WD_REPEATS_2"/>
    <property type="match status" value="5"/>
</dbReference>
<dbReference type="InterPro" id="IPR014906">
    <property type="entry name" value="PRP4-like"/>
</dbReference>
<dbReference type="SMART" id="SM00500">
    <property type="entry name" value="SFM"/>
    <property type="match status" value="1"/>
</dbReference>
<evidence type="ECO:0000259" key="7">
    <source>
        <dbReference type="SMART" id="SM00500"/>
    </source>
</evidence>
<keyword evidence="8" id="KW-0687">Ribonucleoprotein</keyword>
<comment type="subcellular location">
    <subcellularLocation>
        <location evidence="1">Nucleus speckle</location>
    </subcellularLocation>
</comment>
<dbReference type="GO" id="GO:0005681">
    <property type="term" value="C:spliceosomal complex"/>
    <property type="evidence" value="ECO:0007669"/>
    <property type="project" value="UniProtKB-KW"/>
</dbReference>
<dbReference type="Gene3D" id="2.130.10.10">
    <property type="entry name" value="YVTN repeat-like/Quinoprotein amine dehydrogenase"/>
    <property type="match status" value="2"/>
</dbReference>
<dbReference type="InterPro" id="IPR036322">
    <property type="entry name" value="WD40_repeat_dom_sf"/>
</dbReference>
<gene>
    <name evidence="8" type="ORF">GRJ2_002300900</name>
</gene>
<dbReference type="Pfam" id="PF08799">
    <property type="entry name" value="PRP4"/>
    <property type="match status" value="1"/>
</dbReference>
<feature type="compositionally biased region" description="Low complexity" evidence="6">
    <location>
        <begin position="1"/>
        <end position="23"/>
    </location>
</feature>
<dbReference type="PANTHER" id="PTHR19846:SF0">
    <property type="entry name" value="PRE-MRNA PROCESSING FACTOR 4"/>
    <property type="match status" value="1"/>
</dbReference>
<keyword evidence="9" id="KW-1185">Reference proteome</keyword>
<dbReference type="FunFam" id="2.130.10.10:FF:000411">
    <property type="entry name" value="U4/U6 small nuclear ribonucleoprotein Prp4"/>
    <property type="match status" value="1"/>
</dbReference>
<dbReference type="SUPFAM" id="SSF158230">
    <property type="entry name" value="PRP4-like"/>
    <property type="match status" value="1"/>
</dbReference>
<protein>
    <submittedName>
        <fullName evidence="8">U4/U6 small nuclear ribonucleoprotein Prp4</fullName>
    </submittedName>
</protein>
<evidence type="ECO:0000256" key="3">
    <source>
        <dbReference type="ARBA" id="ARBA00022728"/>
    </source>
</evidence>
<reference evidence="8 9" key="1">
    <citation type="submission" date="2024-06" db="EMBL/GenBank/DDBJ databases">
        <title>The draft genome of Grus japonensis, version 3.</title>
        <authorList>
            <person name="Nabeshima K."/>
            <person name="Suzuki S."/>
            <person name="Onuma M."/>
        </authorList>
    </citation>
    <scope>NUCLEOTIDE SEQUENCE [LARGE SCALE GENOMIC DNA]</scope>
    <source>
        <strain evidence="8 9">451A</strain>
    </source>
</reference>
<feature type="repeat" description="WD" evidence="5">
    <location>
        <begin position="164"/>
        <end position="213"/>
    </location>
</feature>
<evidence type="ECO:0000256" key="4">
    <source>
        <dbReference type="ARBA" id="ARBA00022737"/>
    </source>
</evidence>
<comment type="caution">
    <text evidence="8">The sequence shown here is derived from an EMBL/GenBank/DDBJ whole genome shotgun (WGS) entry which is preliminary data.</text>
</comment>
<dbReference type="Gene3D" id="4.10.280.110">
    <property type="entry name" value="Pre-mRNA processing factor 4 domain"/>
    <property type="match status" value="1"/>
</dbReference>
<dbReference type="PROSITE" id="PS00678">
    <property type="entry name" value="WD_REPEATS_1"/>
    <property type="match status" value="1"/>
</dbReference>
<dbReference type="GO" id="GO:0016607">
    <property type="term" value="C:nuclear speck"/>
    <property type="evidence" value="ECO:0007669"/>
    <property type="project" value="UniProtKB-SubCell"/>
</dbReference>
<sequence>MASVRAPAARGGARPPVRAPAPAEATKSKPAEESDAPPAKRAPIFYGSLEEKERERLAKGESGLLGKEGMKAAIEAGNINISSGEVFDLEDHMSERQAEVLAEFERRKRARQINVSTDDSEVKACLRALGEPITLFGEGPAERRERSGLCKLWSVPDCNLVHTLRGHNTNVGAIVFHPKATVSLDKKDVNLASCAADGSVKLWSLESDEPVADIEGHSMRVARVMWHPSGRFLGTTCGLDAFGRVWDLRTGRCIMFLEGHLKEIYGVNFSPNGYHVATGSGDNTCKVWDLRQRKCIYTIPAHQNLVTGVKFEPNHGNFLLTGAYDNTAKIWTHPGWSPLKTLAGHEGKVMGLDISLDGQLIATCSYDRTFKLWTAE</sequence>
<keyword evidence="3" id="KW-0507">mRNA processing</keyword>
<dbReference type="PROSITE" id="PS50294">
    <property type="entry name" value="WD_REPEATS_REGION"/>
    <property type="match status" value="3"/>
</dbReference>
<keyword evidence="4" id="KW-0677">Repeat</keyword>
<feature type="repeat" description="WD" evidence="5">
    <location>
        <begin position="299"/>
        <end position="331"/>
    </location>
</feature>
<dbReference type="InterPro" id="IPR036285">
    <property type="entry name" value="PRP4-like_sf"/>
</dbReference>
<name>A0ABC9XL10_GRUJA</name>
<feature type="repeat" description="WD" evidence="5">
    <location>
        <begin position="342"/>
        <end position="376"/>
    </location>
</feature>
<evidence type="ECO:0000313" key="8">
    <source>
        <dbReference type="EMBL" id="GAB0198355.1"/>
    </source>
</evidence>
<evidence type="ECO:0000256" key="2">
    <source>
        <dbReference type="ARBA" id="ARBA00022574"/>
    </source>
</evidence>
<dbReference type="InterPro" id="IPR020472">
    <property type="entry name" value="WD40_PAC1"/>
</dbReference>
<dbReference type="SUPFAM" id="SSF50978">
    <property type="entry name" value="WD40 repeat-like"/>
    <property type="match status" value="1"/>
</dbReference>
<evidence type="ECO:0000256" key="1">
    <source>
        <dbReference type="ARBA" id="ARBA00004324"/>
    </source>
</evidence>
<evidence type="ECO:0000256" key="5">
    <source>
        <dbReference type="PROSITE-ProRule" id="PRU00221"/>
    </source>
</evidence>
<proteinExistence type="predicted"/>
<keyword evidence="2 5" id="KW-0853">WD repeat</keyword>
<organism evidence="8 9">
    <name type="scientific">Grus japonensis</name>
    <name type="common">Japanese crane</name>
    <name type="synonym">Red-crowned crane</name>
    <dbReference type="NCBI Taxonomy" id="30415"/>
    <lineage>
        <taxon>Eukaryota</taxon>
        <taxon>Metazoa</taxon>
        <taxon>Chordata</taxon>
        <taxon>Craniata</taxon>
        <taxon>Vertebrata</taxon>
        <taxon>Euteleostomi</taxon>
        <taxon>Archelosauria</taxon>
        <taxon>Archosauria</taxon>
        <taxon>Dinosauria</taxon>
        <taxon>Saurischia</taxon>
        <taxon>Theropoda</taxon>
        <taxon>Coelurosauria</taxon>
        <taxon>Aves</taxon>
        <taxon>Neognathae</taxon>
        <taxon>Neoaves</taxon>
        <taxon>Gruiformes</taxon>
        <taxon>Gruidae</taxon>
        <taxon>Grus</taxon>
    </lineage>
</organism>
<dbReference type="InterPro" id="IPR015943">
    <property type="entry name" value="WD40/YVTN_repeat-like_dom_sf"/>
</dbReference>
<feature type="repeat" description="WD" evidence="5">
    <location>
        <begin position="257"/>
        <end position="298"/>
    </location>
</feature>
<feature type="domain" description="Pre-mRNA processing factor 4 (PRP4)-like" evidence="7">
    <location>
        <begin position="117"/>
        <end position="170"/>
    </location>
</feature>